<evidence type="ECO:0000256" key="1">
    <source>
        <dbReference type="ARBA" id="ARBA00008600"/>
    </source>
</evidence>
<feature type="domain" description="G-patch" evidence="3">
    <location>
        <begin position="146"/>
        <end position="194"/>
    </location>
</feature>
<dbReference type="EMBL" id="OE004412">
    <property type="protein sequence ID" value="CAD7461141.1"/>
    <property type="molecule type" value="Genomic_DNA"/>
</dbReference>
<gene>
    <name evidence="4" type="ORF">TTEB3V08_LOCUS9054</name>
</gene>
<dbReference type="PROSITE" id="PS50174">
    <property type="entry name" value="G_PATCH"/>
    <property type="match status" value="1"/>
</dbReference>
<dbReference type="PANTHER" id="PTHR13384:SF19">
    <property type="entry name" value="G PATCH DOMAIN-CONTAINING PROTEIN 1"/>
    <property type="match status" value="1"/>
</dbReference>
<dbReference type="InterPro" id="IPR011666">
    <property type="entry name" value="DUF1604"/>
</dbReference>
<dbReference type="Pfam" id="PF26093">
    <property type="entry name" value="HTH_TGH"/>
    <property type="match status" value="1"/>
</dbReference>
<evidence type="ECO:0000259" key="3">
    <source>
        <dbReference type="PROSITE" id="PS50174"/>
    </source>
</evidence>
<feature type="region of interest" description="Disordered" evidence="2">
    <location>
        <begin position="75"/>
        <end position="95"/>
    </location>
</feature>
<feature type="region of interest" description="Disordered" evidence="2">
    <location>
        <begin position="1"/>
        <end position="28"/>
    </location>
</feature>
<reference evidence="4" key="1">
    <citation type="submission" date="2020-11" db="EMBL/GenBank/DDBJ databases">
        <authorList>
            <person name="Tran Van P."/>
        </authorList>
    </citation>
    <scope>NUCLEOTIDE SEQUENCE</scope>
</reference>
<dbReference type="GO" id="GO:0006397">
    <property type="term" value="P:mRNA processing"/>
    <property type="evidence" value="ECO:0007669"/>
    <property type="project" value="InterPro"/>
</dbReference>
<feature type="region of interest" description="Disordered" evidence="2">
    <location>
        <begin position="954"/>
        <end position="979"/>
    </location>
</feature>
<dbReference type="Pfam" id="PF07713">
    <property type="entry name" value="DUF1604"/>
    <property type="match status" value="1"/>
</dbReference>
<accession>A0A7R9NYV3</accession>
<protein>
    <recommendedName>
        <fullName evidence="3">G-patch domain-containing protein</fullName>
    </recommendedName>
</protein>
<dbReference type="AlphaFoldDB" id="A0A7R9NYV3"/>
<proteinExistence type="inferred from homology"/>
<feature type="region of interest" description="Disordered" evidence="2">
    <location>
        <begin position="367"/>
        <end position="432"/>
    </location>
</feature>
<dbReference type="GO" id="GO:0003723">
    <property type="term" value="F:RNA binding"/>
    <property type="evidence" value="ECO:0007669"/>
    <property type="project" value="TreeGrafter"/>
</dbReference>
<comment type="similarity">
    <text evidence="1">Belongs to the GPATCH1 family.</text>
</comment>
<organism evidence="4">
    <name type="scientific">Timema tahoe</name>
    <dbReference type="NCBI Taxonomy" id="61484"/>
    <lineage>
        <taxon>Eukaryota</taxon>
        <taxon>Metazoa</taxon>
        <taxon>Ecdysozoa</taxon>
        <taxon>Arthropoda</taxon>
        <taxon>Hexapoda</taxon>
        <taxon>Insecta</taxon>
        <taxon>Pterygota</taxon>
        <taxon>Neoptera</taxon>
        <taxon>Polyneoptera</taxon>
        <taxon>Phasmatodea</taxon>
        <taxon>Timematodea</taxon>
        <taxon>Timematoidea</taxon>
        <taxon>Timematidae</taxon>
        <taxon>Timema</taxon>
    </lineage>
</organism>
<dbReference type="InterPro" id="IPR000467">
    <property type="entry name" value="G_patch_dom"/>
</dbReference>
<dbReference type="PANTHER" id="PTHR13384">
    <property type="entry name" value="G PATCH DOMAIN-CONTAINING PROTEIN 1"/>
    <property type="match status" value="1"/>
</dbReference>
<evidence type="ECO:0000313" key="4">
    <source>
        <dbReference type="EMBL" id="CAD7461141.1"/>
    </source>
</evidence>
<name>A0A7R9NYV3_9NEOP</name>
<dbReference type="GO" id="GO:0005634">
    <property type="term" value="C:nucleus"/>
    <property type="evidence" value="ECO:0007669"/>
    <property type="project" value="TreeGrafter"/>
</dbReference>
<sequence length="979" mass="107996">MSDSEDEEHLGVYGTPLEPLDEDALPRKKPFSLADQVVKDKQGRQRFHGAFTGGFSAGFFNSVGSLEGWAPATFKSSRSERAAKNNTPRPEDFMDEEDMEEFGIAPRVLRAQRDYTERGGKRERGVVPEGPIPGEPVLRHLLQPVRETVGVRLLRKMGWKPGQGVGPRVSKGEKQRIRQENERILGRVYGCSSEPQQGMPPPALSSDCRCDSYEKPEGIDKIARGVCALTAPQSSNGDTSSDEDISELTFAPDDYEVLVCRPKDNSWGLGYTGLDHRPILSAHIDLFSPSAFIMKDKGKKVSISGQAFGVGALEEDDEDIYSHEDMSQYDFSLDSGGGSGPSMVLSRPRHEAGVLEGFIKSSRPVSLKKHFPPPVLPQQEQPQHQAHKSRFEPAPESTDGATMDRKRGLQRHTLSANDRATILGEAPQPDEEKKLAEGAARLTEGLAKTVPSGRFKPFLAQPDKQRRYEHFLVLGVAGQKDGLSRLQPANMTEWEREREHGEFEQAARLYKPLSAAMSERFVSATHPDSTDPLVEVEKTTSIEDADLRAAARLKMFGRLTRIKTEWQPCRDHFRGSQEITIECLQRIMAEDLQGIIVECLLTFEDLQGIMAEDLQGITVEDLQGIMAEDLQGIMAEDLQGITVEDLQGITIECPQGITAEELHGIIVKGLWEIAIEGLQAITVGLSRGSFLSVARGSLLRISRELLGAPPRTQRKSTNFAVFDFLDTTPPRDQDTDVRGTLQESSLTISGPSVTPLDADTEHRVPALEETPEDASQLIKFEDPPQKIDLYKAIFLSSSDSELQSEDEIDPSNKTSTPIVTVLISSNTQTQVTDMVNKVVPLSVPSQPSKNKLRNTSPPRGLFANLDMDIINACSSPPTLDETPILDTNTVAPSCSSSVGANDASDVDVYGPSLPIGLMTPRSLVRPSVSLVSRPLASVCVANVTVEKERWVEKVRHKSFKHKKHKSKDKHKKKKKKHKH</sequence>
<evidence type="ECO:0000256" key="2">
    <source>
        <dbReference type="SAM" id="MobiDB-lite"/>
    </source>
</evidence>
<dbReference type="Pfam" id="PF01585">
    <property type="entry name" value="G-patch"/>
    <property type="match status" value="1"/>
</dbReference>